<dbReference type="GeneID" id="93896660"/>
<protein>
    <recommendedName>
        <fullName evidence="2">GRAM domain-containing protein</fullName>
    </recommendedName>
</protein>
<reference evidence="1" key="1">
    <citation type="submission" date="2011-01" db="EMBL/GenBank/DDBJ databases">
        <title>Evolutionary Significance of Chromosomal Super-Integrons in Vibrio vulnificus Strains.</title>
        <authorList>
            <person name="Shu H.Y."/>
            <person name="Wu K.M."/>
            <person name="Liu T.T."/>
            <person name="Liu Y.M."/>
            <person name="Liao T.L."/>
            <person name="Hor L.I."/>
            <person name="Tsai S.F."/>
            <person name="Chen C.Y."/>
        </authorList>
    </citation>
    <scope>NUCLEOTIDE SEQUENCE</scope>
    <source>
        <strain evidence="1">CECT4999</strain>
    </source>
</reference>
<accession>A0A6S4Q130</accession>
<dbReference type="EMBL" id="AB609751">
    <property type="protein sequence ID" value="BBE38831.1"/>
    <property type="molecule type" value="Genomic_DNA"/>
</dbReference>
<evidence type="ECO:0000313" key="1">
    <source>
        <dbReference type="EMBL" id="BBE38831.1"/>
    </source>
</evidence>
<organism evidence="1">
    <name type="scientific">Vibrio vulnificus</name>
    <dbReference type="NCBI Taxonomy" id="672"/>
    <lineage>
        <taxon>Bacteria</taxon>
        <taxon>Pseudomonadati</taxon>
        <taxon>Pseudomonadota</taxon>
        <taxon>Gammaproteobacteria</taxon>
        <taxon>Vibrionales</taxon>
        <taxon>Vibrionaceae</taxon>
        <taxon>Vibrio</taxon>
    </lineage>
</organism>
<dbReference type="AlphaFoldDB" id="A0A6S4Q130"/>
<sequence>MFKEPIKSSFATVQIGVAKADGKLSLTDTEVVFVPFNEQLGLGPYHIKRDEIKSVIQDVGKGGGIIPITTDAIRITLSNDSTFVFITANPKQWVEIFSEITS</sequence>
<evidence type="ECO:0008006" key="2">
    <source>
        <dbReference type="Google" id="ProtNLM"/>
    </source>
</evidence>
<proteinExistence type="predicted"/>
<name>A0A6S4Q130_VIBVL</name>
<dbReference type="RefSeq" id="WP_017420768.1">
    <property type="nucleotide sequence ID" value="NZ_CP014049.2"/>
</dbReference>